<dbReference type="EMBL" id="CM037625">
    <property type="protein sequence ID" value="KAH7997564.1"/>
    <property type="molecule type" value="Genomic_DNA"/>
</dbReference>
<name>A0ACB8EYA0_9SAUR</name>
<comment type="caution">
    <text evidence="1">The sequence shown here is derived from an EMBL/GenBank/DDBJ whole genome shotgun (WGS) entry which is preliminary data.</text>
</comment>
<gene>
    <name evidence="1" type="ORF">K3G42_001771</name>
</gene>
<evidence type="ECO:0000313" key="2">
    <source>
        <dbReference type="Proteomes" id="UP000827872"/>
    </source>
</evidence>
<reference evidence="1" key="1">
    <citation type="submission" date="2021-08" db="EMBL/GenBank/DDBJ databases">
        <title>The first chromosome-level gecko genome reveals the dynamic sex chromosomes of Neotropical dwarf geckos (Sphaerodactylidae: Sphaerodactylus).</title>
        <authorList>
            <person name="Pinto B.J."/>
            <person name="Keating S.E."/>
            <person name="Gamble T."/>
        </authorList>
    </citation>
    <scope>NUCLEOTIDE SEQUENCE</scope>
    <source>
        <strain evidence="1">TG3544</strain>
    </source>
</reference>
<evidence type="ECO:0000313" key="1">
    <source>
        <dbReference type="EMBL" id="KAH7997564.1"/>
    </source>
</evidence>
<sequence>MQAAGPRIPAGSPRRPWASPAAAAAAATRKRPTSFLIQDILRHGGAGEETPRSLRGEARSAQERQPQQQGASLSDPAQRDRLPVGSVRALEKPCELEAKDPSAETCLANRDNPSKSLPNHPNLLKQQKRSRAAFSHTQVMELERKFSHQKYLSAPERALLAKNLKLTETQVKIWFQNRRYKTKRKQLSSELSGLDKSSVMTGFKDHDLTRASLALSVYHSYQYNPYLYYVNGWRPILW</sequence>
<keyword evidence="2" id="KW-1185">Reference proteome</keyword>
<proteinExistence type="predicted"/>
<dbReference type="Proteomes" id="UP000827872">
    <property type="component" value="Linkage Group LG12"/>
</dbReference>
<protein>
    <submittedName>
        <fullName evidence="1">Uncharacterized protein</fullName>
    </submittedName>
</protein>
<organism evidence="1 2">
    <name type="scientific">Sphaerodactylus townsendi</name>
    <dbReference type="NCBI Taxonomy" id="933632"/>
    <lineage>
        <taxon>Eukaryota</taxon>
        <taxon>Metazoa</taxon>
        <taxon>Chordata</taxon>
        <taxon>Craniata</taxon>
        <taxon>Vertebrata</taxon>
        <taxon>Euteleostomi</taxon>
        <taxon>Lepidosauria</taxon>
        <taxon>Squamata</taxon>
        <taxon>Bifurcata</taxon>
        <taxon>Gekkota</taxon>
        <taxon>Sphaerodactylidae</taxon>
        <taxon>Sphaerodactylus</taxon>
    </lineage>
</organism>
<accession>A0ACB8EYA0</accession>